<dbReference type="GO" id="GO:0051537">
    <property type="term" value="F:2 iron, 2 sulfur cluster binding"/>
    <property type="evidence" value="ECO:0007669"/>
    <property type="project" value="InterPro"/>
</dbReference>
<dbReference type="GO" id="GO:0003824">
    <property type="term" value="F:catalytic activity"/>
    <property type="evidence" value="ECO:0007669"/>
    <property type="project" value="UniProtKB-ARBA"/>
</dbReference>
<protein>
    <recommendedName>
        <fullName evidence="4">Ferric siderophore reductase C-terminal domain-containing protein</fullName>
    </recommendedName>
</protein>
<evidence type="ECO:0000259" key="1">
    <source>
        <dbReference type="Pfam" id="PF06276"/>
    </source>
</evidence>
<organism evidence="3">
    <name type="scientific">uncultured Rubrobacteraceae bacterium</name>
    <dbReference type="NCBI Taxonomy" id="349277"/>
    <lineage>
        <taxon>Bacteria</taxon>
        <taxon>Bacillati</taxon>
        <taxon>Actinomycetota</taxon>
        <taxon>Rubrobacteria</taxon>
        <taxon>Rubrobacterales</taxon>
        <taxon>Rubrobacteraceae</taxon>
        <taxon>environmental samples</taxon>
    </lineage>
</organism>
<name>A0A6J4RRL7_9ACTN</name>
<dbReference type="InterPro" id="IPR022770">
    <property type="entry name" value="IucA/IucC-like_C"/>
</dbReference>
<dbReference type="EMBL" id="CADCVI010000143">
    <property type="protein sequence ID" value="CAA9474418.1"/>
    <property type="molecule type" value="Genomic_DNA"/>
</dbReference>
<evidence type="ECO:0000313" key="3">
    <source>
        <dbReference type="EMBL" id="CAA9474418.1"/>
    </source>
</evidence>
<sequence length="284" mass="30521">MMPRQMPRAPAGPPAVEASPFAETLRRLSALDAGGLNLSARPGVPSEPGWTTAADLTGTNEEHLGELLRLVSRQYATGDRAVAGTLFLRGYLWRILVPSVAALLTERRLPDLGPENVALSFDERGAAAGLAFGHRFAVLEGDPGAASSGATVLAGEGEMLELVGEGLARGHLPGLFSALRRYGVRRAERALWGVSADILAEAFTWAGSALGRDGEARDFAERALDGSPHLPGKTNFFVLEQDGVSEWTRTRNACCLYYKISGEVCPTCPRIPKRERLRHPVPER</sequence>
<gene>
    <name evidence="3" type="ORF">AVDCRST_MAG25-2287</name>
</gene>
<dbReference type="Pfam" id="PF11575">
    <property type="entry name" value="FhuF_C"/>
    <property type="match status" value="1"/>
</dbReference>
<feature type="domain" description="Ferric siderophore reductase C-terminal" evidence="2">
    <location>
        <begin position="251"/>
        <end position="270"/>
    </location>
</feature>
<evidence type="ECO:0008006" key="4">
    <source>
        <dbReference type="Google" id="ProtNLM"/>
    </source>
</evidence>
<accession>A0A6J4RRL7</accession>
<proteinExistence type="predicted"/>
<dbReference type="InterPro" id="IPR024726">
    <property type="entry name" value="FhuF_C"/>
</dbReference>
<evidence type="ECO:0000259" key="2">
    <source>
        <dbReference type="Pfam" id="PF11575"/>
    </source>
</evidence>
<dbReference type="Pfam" id="PF06276">
    <property type="entry name" value="FhuF"/>
    <property type="match status" value="1"/>
</dbReference>
<feature type="domain" description="Aerobactin siderophore biosynthesis IucA/IucC-like C-terminal" evidence="1">
    <location>
        <begin position="86"/>
        <end position="237"/>
    </location>
</feature>
<reference evidence="3" key="1">
    <citation type="submission" date="2020-02" db="EMBL/GenBank/DDBJ databases">
        <authorList>
            <person name="Meier V. D."/>
        </authorList>
    </citation>
    <scope>NUCLEOTIDE SEQUENCE</scope>
    <source>
        <strain evidence="3">AVDCRST_MAG25</strain>
    </source>
</reference>
<dbReference type="AlphaFoldDB" id="A0A6J4RRL7"/>